<sequence>MVRIEGRLNAFMSVKPQNSPSNPAIAMIEILEFHMFIVRMNIPLDAKDKLDAGISMLMLGDTHNVSLDIEHHRQSQRSEWLGYSLAW</sequence>
<accession>A0ABP2Z9S9</accession>
<dbReference type="EMBL" id="AXZL01000055">
    <property type="protein sequence ID" value="ESE42169.1"/>
    <property type="molecule type" value="Genomic_DNA"/>
</dbReference>
<comment type="caution">
    <text evidence="1">The sequence shown here is derived from an EMBL/GenBank/DDBJ whole genome shotgun (WGS) entry which is preliminary data.</text>
</comment>
<organism evidence="1 2">
    <name type="scientific">Shewanella decolorationis S12</name>
    <dbReference type="NCBI Taxonomy" id="1353536"/>
    <lineage>
        <taxon>Bacteria</taxon>
        <taxon>Pseudomonadati</taxon>
        <taxon>Pseudomonadota</taxon>
        <taxon>Gammaproteobacteria</taxon>
        <taxon>Alteromonadales</taxon>
        <taxon>Shewanellaceae</taxon>
        <taxon>Shewanella</taxon>
    </lineage>
</organism>
<protein>
    <submittedName>
        <fullName evidence="1">Uncharacterized protein</fullName>
    </submittedName>
</protein>
<evidence type="ECO:0000313" key="1">
    <source>
        <dbReference type="EMBL" id="ESE42169.1"/>
    </source>
</evidence>
<reference evidence="1 2" key="1">
    <citation type="journal article" date="2013" name="Genome Announc.">
        <title>Draft Genome Sequence of Shewanella decolorationis S12, a Dye-Degrading Bacterium Isolated from a Wastewater Treatment Plant.</title>
        <authorList>
            <person name="Xu M."/>
            <person name="Fang Y."/>
            <person name="Liu J."/>
            <person name="Chen X."/>
            <person name="Sun G."/>
            <person name="Guo J."/>
            <person name="Hua Z."/>
            <person name="Tu Q."/>
            <person name="Wu L."/>
            <person name="Zhou J."/>
            <person name="Liu X."/>
        </authorList>
    </citation>
    <scope>NUCLEOTIDE SEQUENCE [LARGE SCALE GENOMIC DNA]</scope>
    <source>
        <strain evidence="1 2">S12</strain>
    </source>
</reference>
<dbReference type="Proteomes" id="UP000017548">
    <property type="component" value="Unassembled WGS sequence"/>
</dbReference>
<keyword evidence="2" id="KW-1185">Reference proteome</keyword>
<evidence type="ECO:0000313" key="2">
    <source>
        <dbReference type="Proteomes" id="UP000017548"/>
    </source>
</evidence>
<proteinExistence type="predicted"/>
<name>A0ABP2Z9S9_9GAMM</name>
<gene>
    <name evidence="1" type="ORF">SHD_1239</name>
</gene>